<protein>
    <recommendedName>
        <fullName evidence="1">YubB ferredoxin-like domain-containing protein</fullName>
    </recommendedName>
</protein>
<dbReference type="AlphaFoldDB" id="A0A381W581"/>
<name>A0A381W581_9ZZZZ</name>
<dbReference type="EMBL" id="UINC01010738">
    <property type="protein sequence ID" value="SVA47664.1"/>
    <property type="molecule type" value="Genomic_DNA"/>
</dbReference>
<gene>
    <name evidence="2" type="ORF">METZ01_LOCUS100518</name>
</gene>
<evidence type="ECO:0000313" key="2">
    <source>
        <dbReference type="EMBL" id="SVA47664.1"/>
    </source>
</evidence>
<proteinExistence type="predicted"/>
<sequence length="278" mass="31206">MPNWCSNRLVVADKDESGDALQAFVEAIRNPDYRADHESITSEEGRAYMQARVDVWHEFDLTLPFPTPEILHGTRSPTPTPESIEALREKAESDDWPHVTLERVAEEEEMMEKGKAADAVTGYPDWYDWNCANWGTKWSPNVETVVVSEDVPQGHSATIHYATAWSPCQPLICKLSELWPTLIFIESYLEEGMGYYGTATYMDGHQKHDTCGETGDDIVLSTLFDQWHAAMDDENDPAELDAYDKIISRHEALMERGLEDARAVTGLTVGAEYLSGSG</sequence>
<reference evidence="2" key="1">
    <citation type="submission" date="2018-05" db="EMBL/GenBank/DDBJ databases">
        <authorList>
            <person name="Lanie J.A."/>
            <person name="Ng W.-L."/>
            <person name="Kazmierczak K.M."/>
            <person name="Andrzejewski T.M."/>
            <person name="Davidsen T.M."/>
            <person name="Wayne K.J."/>
            <person name="Tettelin H."/>
            <person name="Glass J.I."/>
            <person name="Rusch D."/>
            <person name="Podicherti R."/>
            <person name="Tsui H.-C.T."/>
            <person name="Winkler M.E."/>
        </authorList>
    </citation>
    <scope>NUCLEOTIDE SEQUENCE</scope>
</reference>
<organism evidence="2">
    <name type="scientific">marine metagenome</name>
    <dbReference type="NCBI Taxonomy" id="408172"/>
    <lineage>
        <taxon>unclassified sequences</taxon>
        <taxon>metagenomes</taxon>
        <taxon>ecological metagenomes</taxon>
    </lineage>
</organism>
<dbReference type="Pfam" id="PF18406">
    <property type="entry name" value="DUF1281_C"/>
    <property type="match status" value="1"/>
</dbReference>
<dbReference type="InterPro" id="IPR041329">
    <property type="entry name" value="YubB_C"/>
</dbReference>
<evidence type="ECO:0000259" key="1">
    <source>
        <dbReference type="Pfam" id="PF18406"/>
    </source>
</evidence>
<accession>A0A381W581</accession>
<feature type="domain" description="YubB ferredoxin-like" evidence="1">
    <location>
        <begin position="151"/>
        <end position="218"/>
    </location>
</feature>